<dbReference type="InterPro" id="IPR009348">
    <property type="entry name" value="NPR2-like"/>
</dbReference>
<evidence type="ECO:0000256" key="1">
    <source>
        <dbReference type="ARBA" id="ARBA00008433"/>
    </source>
</evidence>
<dbReference type="GO" id="GO:1990130">
    <property type="term" value="C:GATOR1 complex"/>
    <property type="evidence" value="ECO:0007669"/>
    <property type="project" value="TreeGrafter"/>
</dbReference>
<organism evidence="3 4">
    <name type="scientific">Coleophoma cylindrospora</name>
    <dbReference type="NCBI Taxonomy" id="1849047"/>
    <lineage>
        <taxon>Eukaryota</taxon>
        <taxon>Fungi</taxon>
        <taxon>Dikarya</taxon>
        <taxon>Ascomycota</taxon>
        <taxon>Pezizomycotina</taxon>
        <taxon>Leotiomycetes</taxon>
        <taxon>Helotiales</taxon>
        <taxon>Dermateaceae</taxon>
        <taxon>Coleophoma</taxon>
    </lineage>
</organism>
<dbReference type="STRING" id="1849047.A0A3D8RG69"/>
<dbReference type="PANTHER" id="PTHR12991:SF10">
    <property type="entry name" value="GATOR COMPLEX PROTEIN NPRL2"/>
    <property type="match status" value="1"/>
</dbReference>
<comment type="similarity">
    <text evidence="1">Belongs to the NPR2 family.</text>
</comment>
<evidence type="ECO:0000313" key="4">
    <source>
        <dbReference type="Proteomes" id="UP000256645"/>
    </source>
</evidence>
<proteinExistence type="inferred from homology"/>
<accession>A0A3D8RG69</accession>
<feature type="region of interest" description="Disordered" evidence="2">
    <location>
        <begin position="438"/>
        <end position="488"/>
    </location>
</feature>
<sequence>MAALPKIPIELMEDKEALKKILASILLLVSESSGIQALRLAGIFPLPVVVHRRHGLLVVHLFHGGYLFNGQSEPLKDFQAGANMIEAIFFARFLPQEGTRVVYQSPPGSVVPEEGVDKPRLFDFEVLSEYVIPRQAFCNRIVTIKDPDYKYHIIGHPVCIQDPKYERNEFMFNFCIVIRVDIKPTPYKTAVRRLAGHFTEMEIQSQFLSQIDESNTQERRAIGPLLEIIKEDLNNYNECNVPVDDANTINMKLFTIHATPPHIKSWHVPIMKTKVNDIVDDTWDLSMQKVIKEIDGIKDVRRIAHDADVALNLTKIALRHLAYYETIIVLDMFLFGNIYQPTAEVKDFIDDKDDMQTECGNYCLINGPRIDNFYLCRLFTSLITGRTLKEWIKMHLDQGFEILKFVDVRRFIHYGLVKGLIYRVHKYAISHQHLLEKATSPSSHPVPATSTAAPAATAATANPGTGTLSGATAHTPAQGHWHATETPTSPKDHLLYKYTDGCHPFDQITTEKNMGDPKIMDSLRKWPKGDLEVMYR</sequence>
<keyword evidence="4" id="KW-1185">Reference proteome</keyword>
<feature type="compositionally biased region" description="Low complexity" evidence="2">
    <location>
        <begin position="438"/>
        <end position="461"/>
    </location>
</feature>
<dbReference type="GO" id="GO:0010508">
    <property type="term" value="P:positive regulation of autophagy"/>
    <property type="evidence" value="ECO:0007669"/>
    <property type="project" value="TreeGrafter"/>
</dbReference>
<dbReference type="GO" id="GO:1904262">
    <property type="term" value="P:negative regulation of TORC1 signaling"/>
    <property type="evidence" value="ECO:0007669"/>
    <property type="project" value="TreeGrafter"/>
</dbReference>
<name>A0A3D8RG69_9HELO</name>
<dbReference type="OrthoDB" id="338854at2759"/>
<protein>
    <submittedName>
        <fullName evidence="3">Nitrogen permease regulator 2</fullName>
    </submittedName>
</protein>
<evidence type="ECO:0000313" key="3">
    <source>
        <dbReference type="EMBL" id="RDW73045.1"/>
    </source>
</evidence>
<gene>
    <name evidence="3" type="ORF">BP6252_06952</name>
</gene>
<dbReference type="GO" id="GO:0005774">
    <property type="term" value="C:vacuolar membrane"/>
    <property type="evidence" value="ECO:0007669"/>
    <property type="project" value="TreeGrafter"/>
</dbReference>
<dbReference type="EMBL" id="PDLM01000007">
    <property type="protein sequence ID" value="RDW73045.1"/>
    <property type="molecule type" value="Genomic_DNA"/>
</dbReference>
<comment type="caution">
    <text evidence="3">The sequence shown here is derived from an EMBL/GenBank/DDBJ whole genome shotgun (WGS) entry which is preliminary data.</text>
</comment>
<feature type="compositionally biased region" description="Polar residues" evidence="2">
    <location>
        <begin position="462"/>
        <end position="472"/>
    </location>
</feature>
<reference evidence="3 4" key="1">
    <citation type="journal article" date="2018" name="IMA Fungus">
        <title>IMA Genome-F 9: Draft genome sequence of Annulohypoxylon stygium, Aspergillus mulundensis, Berkeleyomyces basicola (syn. Thielaviopsis basicola), Ceratocystis smalleyi, two Cercospora beticola strains, Coleophoma cylindrospora, Fusarium fracticaudum, Phialophora cf. hyalina, and Morchella septimelata.</title>
        <authorList>
            <person name="Wingfield B.D."/>
            <person name="Bills G.F."/>
            <person name="Dong Y."/>
            <person name="Huang W."/>
            <person name="Nel W.J."/>
            <person name="Swalarsk-Parry B.S."/>
            <person name="Vaghefi N."/>
            <person name="Wilken P.M."/>
            <person name="An Z."/>
            <person name="de Beer Z.W."/>
            <person name="De Vos L."/>
            <person name="Chen L."/>
            <person name="Duong T.A."/>
            <person name="Gao Y."/>
            <person name="Hammerbacher A."/>
            <person name="Kikkert J.R."/>
            <person name="Li Y."/>
            <person name="Li H."/>
            <person name="Li K."/>
            <person name="Li Q."/>
            <person name="Liu X."/>
            <person name="Ma X."/>
            <person name="Naidoo K."/>
            <person name="Pethybridge S.J."/>
            <person name="Sun J."/>
            <person name="Steenkamp E.T."/>
            <person name="van der Nest M.A."/>
            <person name="van Wyk S."/>
            <person name="Wingfield M.J."/>
            <person name="Xiong C."/>
            <person name="Yue Q."/>
            <person name="Zhang X."/>
        </authorList>
    </citation>
    <scope>NUCLEOTIDE SEQUENCE [LARGE SCALE GENOMIC DNA]</scope>
    <source>
        <strain evidence="3 4">BP6252</strain>
    </source>
</reference>
<dbReference type="GO" id="GO:0005096">
    <property type="term" value="F:GTPase activator activity"/>
    <property type="evidence" value="ECO:0007669"/>
    <property type="project" value="TreeGrafter"/>
</dbReference>
<dbReference type="AlphaFoldDB" id="A0A3D8RG69"/>
<dbReference type="Proteomes" id="UP000256645">
    <property type="component" value="Unassembled WGS sequence"/>
</dbReference>
<evidence type="ECO:0000256" key="2">
    <source>
        <dbReference type="SAM" id="MobiDB-lite"/>
    </source>
</evidence>
<dbReference type="Pfam" id="PF06218">
    <property type="entry name" value="NPR2"/>
    <property type="match status" value="2"/>
</dbReference>
<dbReference type="PANTHER" id="PTHR12991">
    <property type="entry name" value="NITROGEN PERMEASE REGULATOR 2/TUMOR SUPPRESSOR CANDIDATE 4"/>
    <property type="match status" value="1"/>
</dbReference>